<name>A0ABY8UJ19_TETOB</name>
<keyword evidence="10" id="KW-1185">Reference proteome</keyword>
<keyword evidence="5" id="KW-0677">Repeat</keyword>
<dbReference type="InterPro" id="IPR058584">
    <property type="entry name" value="IMB1_TNPO1-like_TPR"/>
</dbReference>
<dbReference type="InterPro" id="IPR041389">
    <property type="entry name" value="Importin_rep_6"/>
</dbReference>
<evidence type="ECO:0000256" key="7">
    <source>
        <dbReference type="ARBA" id="ARBA00023242"/>
    </source>
</evidence>
<keyword evidence="4" id="KW-0963">Cytoplasm</keyword>
<evidence type="ECO:0000256" key="3">
    <source>
        <dbReference type="ARBA" id="ARBA00022448"/>
    </source>
</evidence>
<feature type="domain" description="TOG" evidence="8">
    <location>
        <begin position="395"/>
        <end position="646"/>
    </location>
</feature>
<dbReference type="PANTHER" id="PTHR10527">
    <property type="entry name" value="IMPORTIN BETA"/>
    <property type="match status" value="1"/>
</dbReference>
<evidence type="ECO:0000256" key="4">
    <source>
        <dbReference type="ARBA" id="ARBA00022490"/>
    </source>
</evidence>
<dbReference type="Proteomes" id="UP001244341">
    <property type="component" value="Chromosome 12b"/>
</dbReference>
<dbReference type="EMBL" id="CP126219">
    <property type="protein sequence ID" value="WIA20376.1"/>
    <property type="molecule type" value="Genomic_DNA"/>
</dbReference>
<evidence type="ECO:0000256" key="6">
    <source>
        <dbReference type="ARBA" id="ARBA00022927"/>
    </source>
</evidence>
<dbReference type="Pfam" id="PF25780">
    <property type="entry name" value="TPR_IPO5"/>
    <property type="match status" value="1"/>
</dbReference>
<evidence type="ECO:0000256" key="2">
    <source>
        <dbReference type="ARBA" id="ARBA00004496"/>
    </source>
</evidence>
<evidence type="ECO:0000256" key="5">
    <source>
        <dbReference type="ARBA" id="ARBA00022737"/>
    </source>
</evidence>
<dbReference type="SMART" id="SM01349">
    <property type="entry name" value="TOG"/>
    <property type="match status" value="1"/>
</dbReference>
<sequence>MKATGAKRRMQQAQSGCNQLRTLITHGIYIRKQLTATAHTTAATMSAADVQAVIGSPANFELLVMQLLSADNTGRKQAEAVYEALKAHADPCLTLLLRCLRSSEKVESRSFCAIMLRKALTQNEPNLWTQCSSQMQAALKTELMAALVEEQQRSVVHKVCDTVSELAADCLDKGTWPEVLPALQELATSPNPAAVEAGLLIIANLASYSTDHMRPHLAGLQPLLGNCLNHAAIDVQVAALHACCNFINALDDPREREAFQPMLVPMLAALGRCLTAGDESSAQDVLELLIEVAESYPKFLRKHLTELVSAMMQIATASQLEPPTRSLAAECLVTLAEARDKAPGMVRRLPHFVGGLFEALMAFLLDVEDEPDWHRGDTDAHEDDGAGELFDGGQEFLDRVAIALGGRALVPAAGQLLPVWLADGDWRKRHAALICLAQIAEGCEKLMAEQVEGLVGMCLSGLRDTHPKVRWASCQALGQMCTDLGPELQTKCGGAVLPALLAAMDDFANPRVQAHAAAAVVNFSEGCESDTMAPHLDALIAKLLTLLQQGKKIVQEGALTALASVADCAQEQFVRYYDAVMPLLSQILHNAQNKEHRLLRAKVLELLRAKALECVSLVGMAVGRDRFRGDAQAVMAFMQGLAAAPMEADDPTQSYMLQAGARLCKALGPEFLPHLPVVMPPLLAAARLEPEMKVHDPELEEYEDDDDVEHIQLGDKVLAIRTSSLEEKATACNMIVCYIDELKEGFFPYAKEVTDLMVPLLKFYFHEEVRRAAVAALPHLLRSAQAAAEKGVPGASKEFTGQMVSYMWEPLVAAVKKEPEPELAAAMLDSLAEIVELAEPGQLGGPQVEAAFAAFGAILSAAEARRSQRSKRASAEDFDEEEQEALAAENEQEEELYDQVGSCLGAFLKAFGDAALPYVEGLMPSIAPLLDKARPDEERRIALCIIDDMLEHSAAGRAKYLGQLMPVLLDAAGSSHADLRQCAVYGVGVGASLAPELFKPHAAAALAAVTSIIAAPDAKSDDNELATDNALSALAALLEHHGDVLDAGQMAERLVAALPLRCDSVESQKVNEFLVKRLEAQDARLLGPASCHLPKLVEAFVQVLGRGTDLVEEAVGLRMAGLLHSMGPSCPGLVDAAFAQLKDKQKANFTSFMAGQVPK</sequence>
<reference evidence="9 10" key="1">
    <citation type="submission" date="2023-05" db="EMBL/GenBank/DDBJ databases">
        <title>A 100% complete, gapless, phased diploid assembly of the Scenedesmus obliquus UTEX 3031 genome.</title>
        <authorList>
            <person name="Biondi T.C."/>
            <person name="Hanschen E.R."/>
            <person name="Kwon T."/>
            <person name="Eng W."/>
            <person name="Kruse C.P.S."/>
            <person name="Koehler S.I."/>
            <person name="Kunde Y."/>
            <person name="Gleasner C.D."/>
            <person name="You Mak K.T."/>
            <person name="Polle J."/>
            <person name="Hovde B.T."/>
            <person name="Starkenburg S.R."/>
        </authorList>
    </citation>
    <scope>NUCLEOTIDE SEQUENCE [LARGE SCALE GENOMIC DNA]</scope>
    <source>
        <strain evidence="9 10">DOE0152z</strain>
    </source>
</reference>
<dbReference type="InterPro" id="IPR016024">
    <property type="entry name" value="ARM-type_fold"/>
</dbReference>
<keyword evidence="7" id="KW-0539">Nucleus</keyword>
<keyword evidence="3" id="KW-0813">Transport</keyword>
<gene>
    <name evidence="9" type="ORF">OEZ85_004798</name>
</gene>
<accession>A0ABY8UJ19</accession>
<dbReference type="InterPro" id="IPR034085">
    <property type="entry name" value="TOG"/>
</dbReference>
<dbReference type="Pfam" id="PF13513">
    <property type="entry name" value="HEAT_EZ"/>
    <property type="match status" value="1"/>
</dbReference>
<dbReference type="Pfam" id="PF18808">
    <property type="entry name" value="Importin_rep_4"/>
    <property type="match status" value="1"/>
</dbReference>
<evidence type="ECO:0000259" key="8">
    <source>
        <dbReference type="SMART" id="SM01349"/>
    </source>
</evidence>
<protein>
    <recommendedName>
        <fullName evidence="8">TOG domain-containing protein</fullName>
    </recommendedName>
</protein>
<dbReference type="SUPFAM" id="SSF48371">
    <property type="entry name" value="ARM repeat"/>
    <property type="match status" value="2"/>
</dbReference>
<dbReference type="Pfam" id="PF18829">
    <property type="entry name" value="Importin_rep_6"/>
    <property type="match status" value="1"/>
</dbReference>
<dbReference type="InterPro" id="IPR057672">
    <property type="entry name" value="TPR_IPO4/5"/>
</dbReference>
<proteinExistence type="predicted"/>
<dbReference type="InterPro" id="IPR011989">
    <property type="entry name" value="ARM-like"/>
</dbReference>
<dbReference type="Gene3D" id="1.25.10.10">
    <property type="entry name" value="Leucine-rich Repeat Variant"/>
    <property type="match status" value="1"/>
</dbReference>
<organism evidence="9 10">
    <name type="scientific">Tetradesmus obliquus</name>
    <name type="common">Green alga</name>
    <name type="synonym">Acutodesmus obliquus</name>
    <dbReference type="NCBI Taxonomy" id="3088"/>
    <lineage>
        <taxon>Eukaryota</taxon>
        <taxon>Viridiplantae</taxon>
        <taxon>Chlorophyta</taxon>
        <taxon>core chlorophytes</taxon>
        <taxon>Chlorophyceae</taxon>
        <taxon>CS clade</taxon>
        <taxon>Sphaeropleales</taxon>
        <taxon>Scenedesmaceae</taxon>
        <taxon>Tetradesmus</taxon>
    </lineage>
</organism>
<keyword evidence="6" id="KW-0653">Protein transport</keyword>
<evidence type="ECO:0000313" key="9">
    <source>
        <dbReference type="EMBL" id="WIA20376.1"/>
    </source>
</evidence>
<evidence type="ECO:0000313" key="10">
    <source>
        <dbReference type="Proteomes" id="UP001244341"/>
    </source>
</evidence>
<dbReference type="InterPro" id="IPR041653">
    <property type="entry name" value="Importin_rep_4"/>
</dbReference>
<evidence type="ECO:0000256" key="1">
    <source>
        <dbReference type="ARBA" id="ARBA00004123"/>
    </source>
</evidence>
<comment type="subcellular location">
    <subcellularLocation>
        <location evidence="2">Cytoplasm</location>
    </subcellularLocation>
    <subcellularLocation>
        <location evidence="1">Nucleus</location>
    </subcellularLocation>
</comment>
<dbReference type="Pfam" id="PF25574">
    <property type="entry name" value="TPR_IMB1"/>
    <property type="match status" value="1"/>
</dbReference>
<dbReference type="InterPro" id="IPR040122">
    <property type="entry name" value="Importin_beta"/>
</dbReference>